<dbReference type="GO" id="GO:0005886">
    <property type="term" value="C:plasma membrane"/>
    <property type="evidence" value="ECO:0007669"/>
    <property type="project" value="UniProtKB-SubCell"/>
</dbReference>
<evidence type="ECO:0000256" key="4">
    <source>
        <dbReference type="ARBA" id="ARBA00022692"/>
    </source>
</evidence>
<feature type="transmembrane region" description="Helical" evidence="7">
    <location>
        <begin position="95"/>
        <end position="125"/>
    </location>
</feature>
<evidence type="ECO:0000256" key="6">
    <source>
        <dbReference type="ARBA" id="ARBA00023136"/>
    </source>
</evidence>
<dbReference type="OrthoDB" id="243547at2"/>
<evidence type="ECO:0000256" key="2">
    <source>
        <dbReference type="ARBA" id="ARBA00004936"/>
    </source>
</evidence>
<keyword evidence="3" id="KW-1003">Cell membrane</keyword>
<evidence type="ECO:0000259" key="8">
    <source>
        <dbReference type="Pfam" id="PF00884"/>
    </source>
</evidence>
<evidence type="ECO:0000313" key="9">
    <source>
        <dbReference type="EMBL" id="AZP04948.1"/>
    </source>
</evidence>
<feature type="transmembrane region" description="Helical" evidence="7">
    <location>
        <begin position="33"/>
        <end position="50"/>
    </location>
</feature>
<dbReference type="PANTHER" id="PTHR47371">
    <property type="entry name" value="LIPOTEICHOIC ACID SYNTHASE"/>
    <property type="match status" value="1"/>
</dbReference>
<keyword evidence="4 7" id="KW-0812">Transmembrane</keyword>
<dbReference type="Pfam" id="PF00884">
    <property type="entry name" value="Sulfatase"/>
    <property type="match status" value="1"/>
</dbReference>
<dbReference type="EMBL" id="CP034465">
    <property type="protein sequence ID" value="AZP04948.1"/>
    <property type="molecule type" value="Genomic_DNA"/>
</dbReference>
<keyword evidence="10" id="KW-1185">Reference proteome</keyword>
<keyword evidence="5 7" id="KW-1133">Transmembrane helix</keyword>
<feature type="transmembrane region" description="Helical" evidence="7">
    <location>
        <begin position="57"/>
        <end position="75"/>
    </location>
</feature>
<comment type="subcellular location">
    <subcellularLocation>
        <location evidence="1">Cell membrane</location>
        <topology evidence="1">Multi-pass membrane protein</topology>
    </subcellularLocation>
</comment>
<protein>
    <submittedName>
        <fullName evidence="9">LTA synthase family protein</fullName>
    </submittedName>
</protein>
<dbReference type="KEGG" id="jeh:EJN90_10015"/>
<sequence length="591" mass="68164">MTVSLVSVFFLQFFHFQFDFNKAVGFLDYQTKLSLLQAIIMFILYMWFYFLTVSNAFSSVVLLFFTAIIGIGTQQKSLYRGEPLYPSDIYFLKDFTFLLEMVDVGIVISVVAVFIALIVSLVLYFKKRRKPHLTKNLKITRIVSFAVTTLLLFYIYQFNQPGNKVKAIFNDHVEWISYSQERNYSQNGVVSGLMYNLKSPAVNRPDGYSKEKIQELFEKYSNEANAINSTRTDSLSDYNVVFVMNETFSDPLRIEGMSISEDPMPLYRELIKSNVSGQALSQGYGGGTANIEFEALTGISLEPLSSNITTPFIQLSGQMKDLPTIVDTMKENNLNLTAIHPYNTTMYKRLENYQSLGFDNYLFQDDMKYTNRIDENTFISDEAAYKEVLEVINSSGEKDFVHLVTMQNHKPFVHKYEEVEFTVEGAPYNLEVAHYAKGIQYSDYALDQFLREIDTLDEKTIVVFWGDHLPSFYGNELFERNGHVTMHETPLMFYTNFSEDTRDIGTISPMFFIGHVLEQANAPVSPFVALLQKLEVVLPAFEKGIYLERETKLQYDRENLKPSTQLLLNEYDMILYDITTGKNYSRELGFY</sequence>
<evidence type="ECO:0000256" key="1">
    <source>
        <dbReference type="ARBA" id="ARBA00004651"/>
    </source>
</evidence>
<evidence type="ECO:0000256" key="7">
    <source>
        <dbReference type="SAM" id="Phobius"/>
    </source>
</evidence>
<feature type="domain" description="Sulfatase N-terminal" evidence="8">
    <location>
        <begin position="239"/>
        <end position="521"/>
    </location>
</feature>
<dbReference type="RefSeq" id="WP_126110848.1">
    <property type="nucleotide sequence ID" value="NZ_CP034465.1"/>
</dbReference>
<dbReference type="CDD" id="cd16015">
    <property type="entry name" value="LTA_synthase"/>
    <property type="match status" value="1"/>
</dbReference>
<evidence type="ECO:0000256" key="5">
    <source>
        <dbReference type="ARBA" id="ARBA00022989"/>
    </source>
</evidence>
<name>A0A3Q9BLE2_9LACT</name>
<dbReference type="AlphaFoldDB" id="A0A3Q9BLE2"/>
<evidence type="ECO:0000256" key="3">
    <source>
        <dbReference type="ARBA" id="ARBA00022475"/>
    </source>
</evidence>
<dbReference type="InterPro" id="IPR017850">
    <property type="entry name" value="Alkaline_phosphatase_core_sf"/>
</dbReference>
<dbReference type="InterPro" id="IPR050448">
    <property type="entry name" value="OpgB/LTA_synthase_biosynth"/>
</dbReference>
<dbReference type="Gene3D" id="3.40.720.10">
    <property type="entry name" value="Alkaline Phosphatase, subunit A"/>
    <property type="match status" value="1"/>
</dbReference>
<accession>A0A3Q9BLE2</accession>
<proteinExistence type="predicted"/>
<gene>
    <name evidence="9" type="ORF">EJN90_10015</name>
</gene>
<dbReference type="SUPFAM" id="SSF53649">
    <property type="entry name" value="Alkaline phosphatase-like"/>
    <property type="match status" value="1"/>
</dbReference>
<feature type="transmembrane region" description="Helical" evidence="7">
    <location>
        <begin position="137"/>
        <end position="156"/>
    </location>
</feature>
<dbReference type="PANTHER" id="PTHR47371:SF3">
    <property type="entry name" value="PHOSPHOGLYCEROL TRANSFERASE I"/>
    <property type="match status" value="1"/>
</dbReference>
<evidence type="ECO:0000313" key="10">
    <source>
        <dbReference type="Proteomes" id="UP000273326"/>
    </source>
</evidence>
<reference evidence="10" key="1">
    <citation type="submission" date="2018-12" db="EMBL/GenBank/DDBJ databases">
        <title>Complete genome sequencing of Jeotgalibaca sp. H21T32.</title>
        <authorList>
            <person name="Bae J.-W."/>
            <person name="Lee S.-Y."/>
        </authorList>
    </citation>
    <scope>NUCLEOTIDE SEQUENCE [LARGE SCALE GENOMIC DNA]</scope>
    <source>
        <strain evidence="10">H21T32</strain>
    </source>
</reference>
<keyword evidence="6 7" id="KW-0472">Membrane</keyword>
<dbReference type="Proteomes" id="UP000273326">
    <property type="component" value="Chromosome"/>
</dbReference>
<dbReference type="InterPro" id="IPR000917">
    <property type="entry name" value="Sulfatase_N"/>
</dbReference>
<organism evidence="9 10">
    <name type="scientific">Jeotgalibaca ciconiae</name>
    <dbReference type="NCBI Taxonomy" id="2496265"/>
    <lineage>
        <taxon>Bacteria</taxon>
        <taxon>Bacillati</taxon>
        <taxon>Bacillota</taxon>
        <taxon>Bacilli</taxon>
        <taxon>Lactobacillales</taxon>
        <taxon>Carnobacteriaceae</taxon>
        <taxon>Jeotgalibaca</taxon>
    </lineage>
</organism>
<comment type="pathway">
    <text evidence="2">Cell wall biogenesis; lipoteichoic acid biosynthesis.</text>
</comment>